<evidence type="ECO:0000256" key="7">
    <source>
        <dbReference type="SAM" id="Phobius"/>
    </source>
</evidence>
<feature type="transmembrane region" description="Helical" evidence="7">
    <location>
        <begin position="12"/>
        <end position="39"/>
    </location>
</feature>
<keyword evidence="5 7" id="KW-0472">Membrane</keyword>
<evidence type="ECO:0000313" key="8">
    <source>
        <dbReference type="EMBL" id="PXV64116.1"/>
    </source>
</evidence>
<evidence type="ECO:0000313" key="9">
    <source>
        <dbReference type="Proteomes" id="UP000247973"/>
    </source>
</evidence>
<dbReference type="Proteomes" id="UP000247973">
    <property type="component" value="Unassembled WGS sequence"/>
</dbReference>
<dbReference type="AlphaFoldDB" id="A0A2V3PR66"/>
<keyword evidence="6" id="KW-0012">Acyltransferase</keyword>
<dbReference type="PANTHER" id="PTHR30606">
    <property type="entry name" value="LIPID A BIOSYNTHESIS LAUROYL ACYLTRANSFERASE"/>
    <property type="match status" value="1"/>
</dbReference>
<keyword evidence="3" id="KW-0997">Cell inner membrane</keyword>
<dbReference type="EMBL" id="QICL01000011">
    <property type="protein sequence ID" value="PXV64116.1"/>
    <property type="molecule type" value="Genomic_DNA"/>
</dbReference>
<keyword evidence="7" id="KW-1133">Transmembrane helix</keyword>
<evidence type="ECO:0000256" key="5">
    <source>
        <dbReference type="ARBA" id="ARBA00023136"/>
    </source>
</evidence>
<keyword evidence="2" id="KW-1003">Cell membrane</keyword>
<keyword evidence="7" id="KW-0812">Transmembrane</keyword>
<name>A0A2V3PR66_9BACT</name>
<protein>
    <submittedName>
        <fullName evidence="8">KDO2-lipid IV(A) lauroyltransferase</fullName>
    </submittedName>
</protein>
<sequence>MNHIIYKIIYAILYMHALLPFRVLYILSDILYIPVYYIVRYRRKVVRTNLKNSFPEKSKKELLEIEHQFYHHFCDYFVETIKLLHITDEEIKKHITFKNMELVDNLMKDGNSAIMYLGHYGNWEWVPSITLHVNKDTLLGQIYRPLKNKAFDNIFLKIRSRFGSVSISKNNTLRSIIQYKQSGQKVLIGFMSDQTPAWNNIHYWTTFMNQNTAVFTGVERISKQTGFSITYLDIKKVARGKYNCEVKLISANPKEEPEFAITERYIREMEKTILHNPAYWLWTHKRWKYKKEDFEKR</sequence>
<comment type="subcellular location">
    <subcellularLocation>
        <location evidence="1">Cell inner membrane</location>
    </subcellularLocation>
</comment>
<dbReference type="CDD" id="cd07984">
    <property type="entry name" value="LPLAT_LABLAT-like"/>
    <property type="match status" value="1"/>
</dbReference>
<evidence type="ECO:0000256" key="6">
    <source>
        <dbReference type="ARBA" id="ARBA00023315"/>
    </source>
</evidence>
<evidence type="ECO:0000256" key="4">
    <source>
        <dbReference type="ARBA" id="ARBA00022679"/>
    </source>
</evidence>
<dbReference type="PANTHER" id="PTHR30606:SF10">
    <property type="entry name" value="PHOSPHATIDYLINOSITOL MANNOSIDE ACYLTRANSFERASE"/>
    <property type="match status" value="1"/>
</dbReference>
<keyword evidence="9" id="KW-1185">Reference proteome</keyword>
<dbReference type="InterPro" id="IPR004960">
    <property type="entry name" value="LipA_acyltrans"/>
</dbReference>
<organism evidence="8 9">
    <name type="scientific">Dysgonomonas alginatilytica</name>
    <dbReference type="NCBI Taxonomy" id="1605892"/>
    <lineage>
        <taxon>Bacteria</taxon>
        <taxon>Pseudomonadati</taxon>
        <taxon>Bacteroidota</taxon>
        <taxon>Bacteroidia</taxon>
        <taxon>Bacteroidales</taxon>
        <taxon>Dysgonomonadaceae</taxon>
        <taxon>Dysgonomonas</taxon>
    </lineage>
</organism>
<evidence type="ECO:0000256" key="1">
    <source>
        <dbReference type="ARBA" id="ARBA00004533"/>
    </source>
</evidence>
<dbReference type="GO" id="GO:0009247">
    <property type="term" value="P:glycolipid biosynthetic process"/>
    <property type="evidence" value="ECO:0007669"/>
    <property type="project" value="UniProtKB-ARBA"/>
</dbReference>
<dbReference type="GO" id="GO:0016746">
    <property type="term" value="F:acyltransferase activity"/>
    <property type="evidence" value="ECO:0007669"/>
    <property type="project" value="UniProtKB-KW"/>
</dbReference>
<dbReference type="Pfam" id="PF03279">
    <property type="entry name" value="Lip_A_acyltrans"/>
    <property type="match status" value="1"/>
</dbReference>
<reference evidence="8 9" key="1">
    <citation type="submission" date="2018-03" db="EMBL/GenBank/DDBJ databases">
        <title>Genomic Encyclopedia of Archaeal and Bacterial Type Strains, Phase II (KMG-II): from individual species to whole genera.</title>
        <authorList>
            <person name="Goeker M."/>
        </authorList>
    </citation>
    <scope>NUCLEOTIDE SEQUENCE [LARGE SCALE GENOMIC DNA]</scope>
    <source>
        <strain evidence="8 9">DSM 100214</strain>
    </source>
</reference>
<comment type="caution">
    <text evidence="8">The sequence shown here is derived from an EMBL/GenBank/DDBJ whole genome shotgun (WGS) entry which is preliminary data.</text>
</comment>
<evidence type="ECO:0000256" key="3">
    <source>
        <dbReference type="ARBA" id="ARBA00022519"/>
    </source>
</evidence>
<proteinExistence type="predicted"/>
<accession>A0A2V3PR66</accession>
<keyword evidence="4 8" id="KW-0808">Transferase</keyword>
<dbReference type="OrthoDB" id="9801955at2"/>
<gene>
    <name evidence="8" type="ORF">CLV62_11174</name>
</gene>
<dbReference type="GO" id="GO:0005886">
    <property type="term" value="C:plasma membrane"/>
    <property type="evidence" value="ECO:0007669"/>
    <property type="project" value="UniProtKB-SubCell"/>
</dbReference>
<dbReference type="RefSeq" id="WP_110310675.1">
    <property type="nucleotide sequence ID" value="NZ_QICL01000011.1"/>
</dbReference>
<evidence type="ECO:0000256" key="2">
    <source>
        <dbReference type="ARBA" id="ARBA00022475"/>
    </source>
</evidence>